<proteinExistence type="predicted"/>
<evidence type="ECO:0000313" key="2">
    <source>
        <dbReference type="Proteomes" id="UP001168821"/>
    </source>
</evidence>
<organism evidence="1 2">
    <name type="scientific">Zophobas morio</name>
    <dbReference type="NCBI Taxonomy" id="2755281"/>
    <lineage>
        <taxon>Eukaryota</taxon>
        <taxon>Metazoa</taxon>
        <taxon>Ecdysozoa</taxon>
        <taxon>Arthropoda</taxon>
        <taxon>Hexapoda</taxon>
        <taxon>Insecta</taxon>
        <taxon>Pterygota</taxon>
        <taxon>Neoptera</taxon>
        <taxon>Endopterygota</taxon>
        <taxon>Coleoptera</taxon>
        <taxon>Polyphaga</taxon>
        <taxon>Cucujiformia</taxon>
        <taxon>Tenebrionidae</taxon>
        <taxon>Zophobas</taxon>
    </lineage>
</organism>
<dbReference type="EMBL" id="JALNTZ010000003">
    <property type="protein sequence ID" value="KAJ3657533.1"/>
    <property type="molecule type" value="Genomic_DNA"/>
</dbReference>
<comment type="caution">
    <text evidence="1">The sequence shown here is derived from an EMBL/GenBank/DDBJ whole genome shotgun (WGS) entry which is preliminary data.</text>
</comment>
<accession>A0AA38MIK5</accession>
<sequence>MITGPDRARIHSGGKKTLDPARIRTWNLLIRSQTRYPLRHRTGRLGWIRGRPLSVSDPVGRLSLGVTYESGWDGLRVARKLFEDRRSGDLGFILCYETASKMP</sequence>
<evidence type="ECO:0000313" key="1">
    <source>
        <dbReference type="EMBL" id="KAJ3657533.1"/>
    </source>
</evidence>
<keyword evidence="2" id="KW-1185">Reference proteome</keyword>
<dbReference type="AlphaFoldDB" id="A0AA38MIK5"/>
<reference evidence="1" key="1">
    <citation type="journal article" date="2023" name="G3 (Bethesda)">
        <title>Whole genome assemblies of Zophobas morio and Tenebrio molitor.</title>
        <authorList>
            <person name="Kaur S."/>
            <person name="Stinson S.A."/>
            <person name="diCenzo G.C."/>
        </authorList>
    </citation>
    <scope>NUCLEOTIDE SEQUENCE</scope>
    <source>
        <strain evidence="1">QUZm001</strain>
    </source>
</reference>
<gene>
    <name evidence="1" type="ORF">Zmor_009329</name>
</gene>
<dbReference type="Proteomes" id="UP001168821">
    <property type="component" value="Unassembled WGS sequence"/>
</dbReference>
<name>A0AA38MIK5_9CUCU</name>
<protein>
    <submittedName>
        <fullName evidence="1">Uncharacterized protein</fullName>
    </submittedName>
</protein>